<name>A0A0Y0IDS5_9EURO</name>
<feature type="chain" id="PRO_5007072942" description="glucose oxidase" evidence="18">
    <location>
        <begin position="18"/>
        <end position="601"/>
    </location>
</feature>
<feature type="signal peptide" evidence="18">
    <location>
        <begin position="1"/>
        <end position="17"/>
    </location>
</feature>
<evidence type="ECO:0000256" key="7">
    <source>
        <dbReference type="ARBA" id="ARBA00022490"/>
    </source>
</evidence>
<dbReference type="InterPro" id="IPR000172">
    <property type="entry name" value="GMC_OxRdtase_N"/>
</dbReference>
<keyword evidence="12 21" id="KW-0560">Oxidoreductase</keyword>
<protein>
    <recommendedName>
        <fullName evidence="14">glucose oxidase</fullName>
        <ecNumber evidence="14">1.1.3.4</ecNumber>
    </recommendedName>
</protein>
<evidence type="ECO:0000256" key="15">
    <source>
        <dbReference type="PIRSR" id="PIRSR000137-1"/>
    </source>
</evidence>
<dbReference type="Pfam" id="PF00732">
    <property type="entry name" value="GMC_oxred_N"/>
    <property type="match status" value="1"/>
</dbReference>
<evidence type="ECO:0000259" key="19">
    <source>
        <dbReference type="PROSITE" id="PS00623"/>
    </source>
</evidence>
<comment type="cofactor">
    <cofactor evidence="1 16">
        <name>FAD</name>
        <dbReference type="ChEBI" id="CHEBI:57692"/>
    </cofactor>
</comment>
<organism evidence="21">
    <name type="scientific">Penicillium viticola</name>
    <dbReference type="NCBI Taxonomy" id="1071046"/>
    <lineage>
        <taxon>Eukaryota</taxon>
        <taxon>Fungi</taxon>
        <taxon>Dikarya</taxon>
        <taxon>Ascomycota</taxon>
        <taxon>Pezizomycotina</taxon>
        <taxon>Eurotiomycetes</taxon>
        <taxon>Eurotiomycetidae</taxon>
        <taxon>Eurotiales</taxon>
        <taxon>Aspergillaceae</taxon>
        <taxon>Penicillium</taxon>
    </lineage>
</organism>
<evidence type="ECO:0000256" key="17">
    <source>
        <dbReference type="RuleBase" id="RU003968"/>
    </source>
</evidence>
<keyword evidence="9" id="KW-0272">Extracellular matrix</keyword>
<dbReference type="SUPFAM" id="SSF51905">
    <property type="entry name" value="FAD/NAD(P)-binding domain"/>
    <property type="match status" value="1"/>
</dbReference>
<evidence type="ECO:0000256" key="18">
    <source>
        <dbReference type="SAM" id="SignalP"/>
    </source>
</evidence>
<dbReference type="InterPro" id="IPR027424">
    <property type="entry name" value="Glucose_Oxidase_domain_2"/>
</dbReference>
<evidence type="ECO:0000259" key="20">
    <source>
        <dbReference type="PROSITE" id="PS00624"/>
    </source>
</evidence>
<evidence type="ECO:0000313" key="21">
    <source>
        <dbReference type="EMBL" id="AMB42792.1"/>
    </source>
</evidence>
<evidence type="ECO:0000256" key="16">
    <source>
        <dbReference type="PIRSR" id="PIRSR000137-2"/>
    </source>
</evidence>
<keyword evidence="18" id="KW-0732">Signal</keyword>
<dbReference type="PROSITE" id="PS00624">
    <property type="entry name" value="GMC_OXRED_2"/>
    <property type="match status" value="1"/>
</dbReference>
<dbReference type="GO" id="GO:0046562">
    <property type="term" value="F:beta-D-glucose oxidase activity"/>
    <property type="evidence" value="ECO:0007669"/>
    <property type="project" value="UniProtKB-EC"/>
</dbReference>
<dbReference type="Pfam" id="PF05199">
    <property type="entry name" value="GMC_oxred_C"/>
    <property type="match status" value="1"/>
</dbReference>
<evidence type="ECO:0000256" key="13">
    <source>
        <dbReference type="ARBA" id="ARBA00049435"/>
    </source>
</evidence>
<proteinExistence type="inferred from homology"/>
<evidence type="ECO:0000256" key="1">
    <source>
        <dbReference type="ARBA" id="ARBA00001974"/>
    </source>
</evidence>
<evidence type="ECO:0000256" key="2">
    <source>
        <dbReference type="ARBA" id="ARBA00004191"/>
    </source>
</evidence>
<evidence type="ECO:0000256" key="11">
    <source>
        <dbReference type="ARBA" id="ARBA00022827"/>
    </source>
</evidence>
<feature type="domain" description="Glucose-methanol-choline oxidoreductase N-terminal" evidence="19">
    <location>
        <begin position="121"/>
        <end position="144"/>
    </location>
</feature>
<dbReference type="InterPro" id="IPR012132">
    <property type="entry name" value="GMC_OxRdtase"/>
</dbReference>
<feature type="binding site" evidence="16">
    <location>
        <position position="274"/>
    </location>
    <ligand>
        <name>FAD</name>
        <dbReference type="ChEBI" id="CHEBI:57692"/>
    </ligand>
</feature>
<dbReference type="GO" id="GO:0005737">
    <property type="term" value="C:cytoplasm"/>
    <property type="evidence" value="ECO:0007669"/>
    <property type="project" value="UniProtKB-SubCell"/>
</dbReference>
<evidence type="ECO:0000256" key="10">
    <source>
        <dbReference type="ARBA" id="ARBA00022630"/>
    </source>
</evidence>
<reference evidence="21" key="1">
    <citation type="submission" date="2015-08" db="EMBL/GenBank/DDBJ databases">
        <title>Isolation of the glucose oxidase gene from Penicillium viticola F1.</title>
        <authorList>
            <person name="Khan I."/>
            <person name="Chi Z.-M."/>
            <person name="Liu G.-L."/>
            <person name="Chi Z."/>
        </authorList>
    </citation>
    <scope>NUCLEOTIDE SEQUENCE</scope>
    <source>
        <strain evidence="21">F1</strain>
    </source>
</reference>
<feature type="binding site" evidence="16">
    <location>
        <position position="569"/>
    </location>
    <ligand>
        <name>FAD</name>
        <dbReference type="ChEBI" id="CHEBI:57692"/>
    </ligand>
</feature>
<keyword evidence="9" id="KW-0964">Secreted</keyword>
<keyword evidence="11 16" id="KW-0274">FAD</keyword>
<keyword evidence="7" id="KW-0963">Cytoplasm</keyword>
<keyword evidence="8" id="KW-0134">Cell wall</keyword>
<comment type="similarity">
    <text evidence="5 17">Belongs to the GMC oxidoreductase family.</text>
</comment>
<evidence type="ECO:0000256" key="6">
    <source>
        <dbReference type="ARBA" id="ARBA00011738"/>
    </source>
</evidence>
<dbReference type="SMR" id="A0A0Y0IDS5"/>
<feature type="active site" description="Proton acceptor" evidence="15">
    <location>
        <position position="579"/>
    </location>
</feature>
<evidence type="ECO:0000256" key="3">
    <source>
        <dbReference type="ARBA" id="ARBA00004496"/>
    </source>
</evidence>
<comment type="subunit">
    <text evidence="6">Homodimer.</text>
</comment>
<dbReference type="EMBL" id="KT452630">
    <property type="protein sequence ID" value="AMB42792.1"/>
    <property type="molecule type" value="Genomic_DNA"/>
</dbReference>
<dbReference type="InterPro" id="IPR007867">
    <property type="entry name" value="GMC_OxRtase_C"/>
</dbReference>
<comment type="catalytic activity">
    <reaction evidence="13">
        <text>beta-D-glucose + O2 = D-glucono-1,5-lactone + H2O2</text>
        <dbReference type="Rhea" id="RHEA:11428"/>
        <dbReference type="ChEBI" id="CHEBI:15379"/>
        <dbReference type="ChEBI" id="CHEBI:15903"/>
        <dbReference type="ChEBI" id="CHEBI:16217"/>
        <dbReference type="ChEBI" id="CHEBI:16240"/>
        <dbReference type="EC" id="1.1.3.4"/>
    </reaction>
    <physiologicalReaction direction="left-to-right" evidence="13">
        <dbReference type="Rhea" id="RHEA:11429"/>
    </physiologicalReaction>
</comment>
<evidence type="ECO:0000256" key="12">
    <source>
        <dbReference type="ARBA" id="ARBA00023002"/>
    </source>
</evidence>
<evidence type="ECO:0000256" key="5">
    <source>
        <dbReference type="ARBA" id="ARBA00010790"/>
    </source>
</evidence>
<dbReference type="EC" id="1.1.3.4" evidence="14"/>
<dbReference type="Gene3D" id="3.30.560.10">
    <property type="entry name" value="Glucose Oxidase, domain 3"/>
    <property type="match status" value="1"/>
</dbReference>
<dbReference type="PROSITE" id="PS00623">
    <property type="entry name" value="GMC_OXRED_1"/>
    <property type="match status" value="1"/>
</dbReference>
<feature type="active site" description="Proton donor" evidence="15">
    <location>
        <position position="536"/>
    </location>
</feature>
<evidence type="ECO:0000256" key="9">
    <source>
        <dbReference type="ARBA" id="ARBA00022530"/>
    </source>
</evidence>
<dbReference type="Gene3D" id="4.10.450.10">
    <property type="entry name" value="Glucose Oxidase, domain 2"/>
    <property type="match status" value="1"/>
</dbReference>
<sequence length="601" mass="65535">MKSSHLSFALTIALASAQSYTPAQQFDVQSHLISDPNEVSNKTYDYIIAGGGLTGLTVATKLTEDPKISVLVIERGFYESNDGPIIQNPNTYGEIFLTSADANYATVDQGINNRSLAIKSGKGLGGSTLINGDSWTRPDKVQIDSWEKVFGNKGWNWDTLNKHMNAAERARFPTAAQIAAGHSFDPSCHGFNGTIPSGPRDDGSEYTPIVRALMNTTAAMGIQTQADLLCGHPRGVSMLYNNLHKDQTRGDAARQFLLPNYKRRNLQVLTGQMVGKVLFDKSGVKATGVNFGTNKAVNFNAYAKHEVLLAAGSSVSPLILEYSGIGLKSVLDAAGIEQRVDLPVGQNMQDQTTTTVHSRANVDGQGQAIYFANFTEVFGDYTPQATELLNTKLDQWAEETVARGGFSNVTALKIQYENYRDWLLNDDVAFAELFMDTQGNINFDIWDLIPFTRGSVHVLSSEPYLMQYANDPQYFLNELDLLGQAYATKLARDLSSSGEMKQYFAGETVPGDNLASDASADQWVTYIKDNFRPNYHAVGTCSMMPLEMGGVVDSEAKVYGIQGLRVIDGSIPPTQVSAHVMGAFYGMALVIAESILADYQS</sequence>
<evidence type="ECO:0000256" key="14">
    <source>
        <dbReference type="ARBA" id="ARBA00049722"/>
    </source>
</evidence>
<feature type="domain" description="Glucose-methanol-choline oxidoreductase N-terminal" evidence="20">
    <location>
        <begin position="312"/>
        <end position="326"/>
    </location>
</feature>
<dbReference type="SUPFAM" id="SSF54373">
    <property type="entry name" value="FAD-linked reductases, C-terminal domain"/>
    <property type="match status" value="1"/>
</dbReference>
<dbReference type="PANTHER" id="PTHR11552:SF201">
    <property type="entry name" value="GLUCOSE-METHANOL-CHOLINE OXIDOREDUCTASE N-TERMINAL DOMAIN-CONTAINING PROTEIN"/>
    <property type="match status" value="1"/>
</dbReference>
<dbReference type="GO" id="GO:0050660">
    <property type="term" value="F:flavin adenine dinucleotide binding"/>
    <property type="evidence" value="ECO:0007669"/>
    <property type="project" value="InterPro"/>
</dbReference>
<dbReference type="AlphaFoldDB" id="A0A0Y0IDS5"/>
<keyword evidence="10 17" id="KW-0285">Flavoprotein</keyword>
<dbReference type="PIRSF" id="PIRSF000137">
    <property type="entry name" value="Alcohol_oxidase"/>
    <property type="match status" value="1"/>
</dbReference>
<accession>A0A0Y0IDS5</accession>
<dbReference type="PANTHER" id="PTHR11552">
    <property type="entry name" value="GLUCOSE-METHANOL-CHOLINE GMC OXIDOREDUCTASE"/>
    <property type="match status" value="1"/>
</dbReference>
<dbReference type="Gene3D" id="3.50.50.60">
    <property type="entry name" value="FAD/NAD(P)-binding domain"/>
    <property type="match status" value="1"/>
</dbReference>
<evidence type="ECO:0000256" key="4">
    <source>
        <dbReference type="ARBA" id="ARBA00004498"/>
    </source>
</evidence>
<dbReference type="InterPro" id="IPR036188">
    <property type="entry name" value="FAD/NAD-bd_sf"/>
</dbReference>
<comment type="subcellular location">
    <subcellularLocation>
        <location evidence="3">Cytoplasm</location>
    </subcellularLocation>
    <subcellularLocation>
        <location evidence="2">Secreted</location>
        <location evidence="2">Cell wall</location>
    </subcellularLocation>
    <subcellularLocation>
        <location evidence="4">Secreted</location>
        <location evidence="4">Extracellular space</location>
        <location evidence="4">Extracellular matrix</location>
    </subcellularLocation>
</comment>
<evidence type="ECO:0000256" key="8">
    <source>
        <dbReference type="ARBA" id="ARBA00022512"/>
    </source>
</evidence>